<sequence length="167" mass="18463">MPPTYCPCNKPILKRRSLDDKPIDTTHGSADDLLHIDPSVLGQPTVRFPPHATLVSRTFLAIPRDEYDRSPIVVTPNACRLPERGCPGRTYRESSPSPSSRRRPRSPTARRTHAHLHTVLPPLVPDLTSSSSDESDGSLPLHPPSIPLGRPLIFLDSFFISVFSDSD</sequence>
<name>A0ACB8U0A1_9APHY</name>
<evidence type="ECO:0000313" key="2">
    <source>
        <dbReference type="Proteomes" id="UP001055072"/>
    </source>
</evidence>
<proteinExistence type="predicted"/>
<accession>A0ACB8U0A1</accession>
<comment type="caution">
    <text evidence="1">The sequence shown here is derived from an EMBL/GenBank/DDBJ whole genome shotgun (WGS) entry which is preliminary data.</text>
</comment>
<reference evidence="1" key="1">
    <citation type="journal article" date="2021" name="Environ. Microbiol.">
        <title>Gene family expansions and transcriptome signatures uncover fungal adaptations to wood decay.</title>
        <authorList>
            <person name="Hage H."/>
            <person name="Miyauchi S."/>
            <person name="Viragh M."/>
            <person name="Drula E."/>
            <person name="Min B."/>
            <person name="Chaduli D."/>
            <person name="Navarro D."/>
            <person name="Favel A."/>
            <person name="Norest M."/>
            <person name="Lesage-Meessen L."/>
            <person name="Balint B."/>
            <person name="Merenyi Z."/>
            <person name="de Eugenio L."/>
            <person name="Morin E."/>
            <person name="Martinez A.T."/>
            <person name="Baldrian P."/>
            <person name="Stursova M."/>
            <person name="Martinez M.J."/>
            <person name="Novotny C."/>
            <person name="Magnuson J.K."/>
            <person name="Spatafora J.W."/>
            <person name="Maurice S."/>
            <person name="Pangilinan J."/>
            <person name="Andreopoulos W."/>
            <person name="LaButti K."/>
            <person name="Hundley H."/>
            <person name="Na H."/>
            <person name="Kuo A."/>
            <person name="Barry K."/>
            <person name="Lipzen A."/>
            <person name="Henrissat B."/>
            <person name="Riley R."/>
            <person name="Ahrendt S."/>
            <person name="Nagy L.G."/>
            <person name="Grigoriev I.V."/>
            <person name="Martin F."/>
            <person name="Rosso M.N."/>
        </authorList>
    </citation>
    <scope>NUCLEOTIDE SEQUENCE</scope>
    <source>
        <strain evidence="1">CBS 384.51</strain>
    </source>
</reference>
<gene>
    <name evidence="1" type="ORF">BDY19DRAFT_994576</name>
</gene>
<dbReference type="EMBL" id="MU274916">
    <property type="protein sequence ID" value="KAI0087668.1"/>
    <property type="molecule type" value="Genomic_DNA"/>
</dbReference>
<evidence type="ECO:0000313" key="1">
    <source>
        <dbReference type="EMBL" id="KAI0087668.1"/>
    </source>
</evidence>
<organism evidence="1 2">
    <name type="scientific">Irpex rosettiformis</name>
    <dbReference type="NCBI Taxonomy" id="378272"/>
    <lineage>
        <taxon>Eukaryota</taxon>
        <taxon>Fungi</taxon>
        <taxon>Dikarya</taxon>
        <taxon>Basidiomycota</taxon>
        <taxon>Agaricomycotina</taxon>
        <taxon>Agaricomycetes</taxon>
        <taxon>Polyporales</taxon>
        <taxon>Irpicaceae</taxon>
        <taxon>Irpex</taxon>
    </lineage>
</organism>
<protein>
    <submittedName>
        <fullName evidence="1">Uncharacterized protein</fullName>
    </submittedName>
</protein>
<dbReference type="Proteomes" id="UP001055072">
    <property type="component" value="Unassembled WGS sequence"/>
</dbReference>
<keyword evidence="2" id="KW-1185">Reference proteome</keyword>